<dbReference type="RefSeq" id="WP_113607428.1">
    <property type="nucleotide sequence ID" value="NZ_POAF01000005.1"/>
</dbReference>
<organism evidence="5 6">
    <name type="scientific">Glutamicibacter soli</name>
    <dbReference type="NCBI Taxonomy" id="453836"/>
    <lineage>
        <taxon>Bacteria</taxon>
        <taxon>Bacillati</taxon>
        <taxon>Actinomycetota</taxon>
        <taxon>Actinomycetes</taxon>
        <taxon>Micrococcales</taxon>
        <taxon>Micrococcaceae</taxon>
        <taxon>Glutamicibacter</taxon>
    </lineage>
</organism>
<comment type="caution">
    <text evidence="5">The sequence shown here is derived from an EMBL/GenBank/DDBJ whole genome shotgun (WGS) entry which is preliminary data.</text>
</comment>
<dbReference type="Gene3D" id="3.40.50.2000">
    <property type="entry name" value="Glycogen Phosphorylase B"/>
    <property type="match status" value="2"/>
</dbReference>
<dbReference type="Pfam" id="PF13439">
    <property type="entry name" value="Glyco_transf_4"/>
    <property type="match status" value="1"/>
</dbReference>
<evidence type="ECO:0000256" key="3">
    <source>
        <dbReference type="SAM" id="MobiDB-lite"/>
    </source>
</evidence>
<dbReference type="Proteomes" id="UP000252167">
    <property type="component" value="Unassembled WGS sequence"/>
</dbReference>
<dbReference type="InterPro" id="IPR028098">
    <property type="entry name" value="Glyco_trans_4-like_N"/>
</dbReference>
<proteinExistence type="predicted"/>
<gene>
    <name evidence="5" type="ORF">C1H84_10855</name>
</gene>
<feature type="region of interest" description="Disordered" evidence="3">
    <location>
        <begin position="369"/>
        <end position="391"/>
    </location>
</feature>
<evidence type="ECO:0000259" key="4">
    <source>
        <dbReference type="Pfam" id="PF13439"/>
    </source>
</evidence>
<evidence type="ECO:0000313" key="5">
    <source>
        <dbReference type="EMBL" id="RBM00446.1"/>
    </source>
</evidence>
<feature type="domain" description="Glycosyltransferase subfamily 4-like N-terminal" evidence="4">
    <location>
        <begin position="32"/>
        <end position="159"/>
    </location>
</feature>
<feature type="region of interest" description="Disordered" evidence="3">
    <location>
        <begin position="32"/>
        <end position="55"/>
    </location>
</feature>
<evidence type="ECO:0000256" key="1">
    <source>
        <dbReference type="ARBA" id="ARBA00022676"/>
    </source>
</evidence>
<name>A0A365YCN1_9MICC</name>
<evidence type="ECO:0000313" key="6">
    <source>
        <dbReference type="Proteomes" id="UP000252167"/>
    </source>
</evidence>
<keyword evidence="2" id="KW-0808">Transferase</keyword>
<keyword evidence="6" id="KW-1185">Reference proteome</keyword>
<dbReference type="AlphaFoldDB" id="A0A365YCN1"/>
<keyword evidence="1" id="KW-0328">Glycosyltransferase</keyword>
<dbReference type="EMBL" id="POAF01000005">
    <property type="protein sequence ID" value="RBM00446.1"/>
    <property type="molecule type" value="Genomic_DNA"/>
</dbReference>
<evidence type="ECO:0000256" key="2">
    <source>
        <dbReference type="ARBA" id="ARBA00022679"/>
    </source>
</evidence>
<sequence length="391" mass="43845">MSSQKIPTPIRVASVPYSQVYIRHLELPDAEGAGSVRRLQDPEPTGGPRSQQSAWWPPRMLEPDWIRKNSGSFDLMHVHFGFDALDPQTLRQTVAELRAAGKPLVYTVHDLINPHQPDPNAHEMLLEVLIPAADALITLTQGAADEISQRWGRSCYVLPHPHVIDFSTMDRLREQRAQSRGDSQRGRRIGVHLKEMRRNLSEQVIEPLAQIVEDLPGCKLQVNIHRQVVDPQNKEYLPALAEFLAAGHDAGRWDLVAHEYFSETELFDYFGSLDVNVLPYRYGTHSGWLEAALDAGTAVIAPDCGYYSDQDASVASYRWDGEQADADSLRHALQRQLSLPYVPGMDAQGRREQREALAEAHLRLYRSLMGSRGVGQPTEPEARQGQTASGR</sequence>
<reference evidence="5 6" key="1">
    <citation type="submission" date="2018-01" db="EMBL/GenBank/DDBJ databases">
        <title>Glutamicibacter soli strain NHPC-3 Whole genome sequence and assembly.</title>
        <authorList>
            <person name="Choudhury P."/>
            <person name="Gupta D."/>
            <person name="Sengupta K."/>
            <person name="Jawed A."/>
            <person name="Sultana N."/>
            <person name="Saha P."/>
        </authorList>
    </citation>
    <scope>NUCLEOTIDE SEQUENCE [LARGE SCALE GENOMIC DNA]</scope>
    <source>
        <strain evidence="5 6">NHPC-3</strain>
    </source>
</reference>
<dbReference type="SUPFAM" id="SSF53756">
    <property type="entry name" value="UDP-Glycosyltransferase/glycogen phosphorylase"/>
    <property type="match status" value="1"/>
</dbReference>
<dbReference type="GO" id="GO:0016757">
    <property type="term" value="F:glycosyltransferase activity"/>
    <property type="evidence" value="ECO:0007669"/>
    <property type="project" value="UniProtKB-KW"/>
</dbReference>
<accession>A0A365YCN1</accession>
<protein>
    <recommendedName>
        <fullName evidence="4">Glycosyltransferase subfamily 4-like N-terminal domain-containing protein</fullName>
    </recommendedName>
</protein>